<protein>
    <submittedName>
        <fullName evidence="3">Uncharacterized protein</fullName>
    </submittedName>
</protein>
<accession>A0A813JV53</accession>
<sequence>MPAKANNDDLDLDGNWAAGGDDLPEPSSEKASKKGTKRKLLAAAAEKEAEVAKKKKKRKKGGSVLTAVMDSEKAPEAGVGDEDLRQWAVTRVATSWVAEAKASKLTPLEVKEVKPLSSWFVPCSPTFSMEKLPWAVLGAGGSSGSRTFPGSTTLLAARDGKPPPAAPTRGISVLVLCSSTDRVFAVKGEIEKAWKVKALALAAHGGGRKKDQVARQAKALKSGVAIAVATPARMLRLVAEDHLDAKNLRLIMFDLAQDRKHRDVLTLGETRGDFFNLLRRQLLALLSSEAPPSSEGTALLLCGCAAAEPAAAASEKAKRSPGKKKVSRNSPPTSARVQVLQAAAENSETEARLARTEACSAIAHAREARSVIDGAEARIRILTAEGLNTHELVTDGFRRANSDLHALAAAVEDIRGFVHQRHVELQEEMKLLKRRLSEQRAPEQSYGDNLAGFQAELQQLRGLVENVLRQKGASDVAMTAIEDKTRVLSKDGTHAPTTLGVTDQTLLEDVVRRAQWVCEETRREVAKQVEAALQKLEAHMTSVNTRCIGLEDDQAKRSLEAQEEASAALKAAQLSAELVVETEQAFARQIEQLAERSKLEALTERFEKAFGNYRADLKEAIGPQELAITSIQEAFALLSRDQGETAKETARLGEVVTVLESSWSETEVSLGIRQDTLGLEVKKASLRVDELGQKVEGLQATVARVENRCASEVAAIAENVEACFTRVDAAARHAAEKEGKKAIDAARQVAAEAIDAARLVASDMSKTCVDQGALREAASQEVRAAMAEKAAEIDGVIDKARAAMAEKADGLQTIALDEVRSALGVALEEMRSLKAQVQEAAMAEARAGVAEQCEELLRFAGNLQTAALDEVRKALGNEIAGSLEFASDTRLSPEDLGAVMPSGGGTDAARALRGLVPLCPPA</sequence>
<feature type="coiled-coil region" evidence="1">
    <location>
        <begin position="681"/>
        <end position="708"/>
    </location>
</feature>
<evidence type="ECO:0000313" key="3">
    <source>
        <dbReference type="EMBL" id="CAE8683629.1"/>
    </source>
</evidence>
<dbReference type="GO" id="GO:0030686">
    <property type="term" value="C:90S preribosome"/>
    <property type="evidence" value="ECO:0007669"/>
    <property type="project" value="TreeGrafter"/>
</dbReference>
<feature type="region of interest" description="Disordered" evidence="2">
    <location>
        <begin position="1"/>
        <end position="67"/>
    </location>
</feature>
<dbReference type="InterPro" id="IPR032704">
    <property type="entry name" value="Cms1"/>
</dbReference>
<feature type="region of interest" description="Disordered" evidence="2">
    <location>
        <begin position="313"/>
        <end position="335"/>
    </location>
</feature>
<dbReference type="PANTHER" id="PTHR24030:SF0">
    <property type="entry name" value="PROTEIN CMSS1"/>
    <property type="match status" value="1"/>
</dbReference>
<dbReference type="AlphaFoldDB" id="A0A813JV53"/>
<evidence type="ECO:0000256" key="2">
    <source>
        <dbReference type="SAM" id="MobiDB-lite"/>
    </source>
</evidence>
<proteinExistence type="predicted"/>
<gene>
    <name evidence="3" type="ORF">PGLA2088_LOCUS23548</name>
</gene>
<dbReference type="PANTHER" id="PTHR24030">
    <property type="entry name" value="PROTEIN CMSS1"/>
    <property type="match status" value="1"/>
</dbReference>
<keyword evidence="1" id="KW-0175">Coiled coil</keyword>
<dbReference type="GO" id="GO:0005634">
    <property type="term" value="C:nucleus"/>
    <property type="evidence" value="ECO:0007669"/>
    <property type="project" value="TreeGrafter"/>
</dbReference>
<name>A0A813JV53_POLGL</name>
<reference evidence="3" key="1">
    <citation type="submission" date="2021-02" db="EMBL/GenBank/DDBJ databases">
        <authorList>
            <person name="Dougan E. K."/>
            <person name="Rhodes N."/>
            <person name="Thang M."/>
            <person name="Chan C."/>
        </authorList>
    </citation>
    <scope>NUCLEOTIDE SEQUENCE</scope>
</reference>
<dbReference type="Proteomes" id="UP000626109">
    <property type="component" value="Unassembled WGS sequence"/>
</dbReference>
<dbReference type="Gene3D" id="3.40.50.300">
    <property type="entry name" value="P-loop containing nucleotide triphosphate hydrolases"/>
    <property type="match status" value="1"/>
</dbReference>
<dbReference type="SUPFAM" id="SSF52540">
    <property type="entry name" value="P-loop containing nucleoside triphosphate hydrolases"/>
    <property type="match status" value="1"/>
</dbReference>
<organism evidence="3 4">
    <name type="scientific">Polarella glacialis</name>
    <name type="common">Dinoflagellate</name>
    <dbReference type="NCBI Taxonomy" id="89957"/>
    <lineage>
        <taxon>Eukaryota</taxon>
        <taxon>Sar</taxon>
        <taxon>Alveolata</taxon>
        <taxon>Dinophyceae</taxon>
        <taxon>Suessiales</taxon>
        <taxon>Suessiaceae</taxon>
        <taxon>Polarella</taxon>
    </lineage>
</organism>
<feature type="coiled-coil region" evidence="1">
    <location>
        <begin position="337"/>
        <end position="385"/>
    </location>
</feature>
<evidence type="ECO:0000256" key="1">
    <source>
        <dbReference type="SAM" id="Coils"/>
    </source>
</evidence>
<comment type="caution">
    <text evidence="3">The sequence shown here is derived from an EMBL/GenBank/DDBJ whole genome shotgun (WGS) entry which is preliminary data.</text>
</comment>
<dbReference type="InterPro" id="IPR027417">
    <property type="entry name" value="P-loop_NTPase"/>
</dbReference>
<evidence type="ECO:0000313" key="4">
    <source>
        <dbReference type="Proteomes" id="UP000626109"/>
    </source>
</evidence>
<dbReference type="EMBL" id="CAJNNW010026209">
    <property type="protein sequence ID" value="CAE8683629.1"/>
    <property type="molecule type" value="Genomic_DNA"/>
</dbReference>